<evidence type="ECO:0000313" key="10">
    <source>
        <dbReference type="Proteomes" id="UP001432322"/>
    </source>
</evidence>
<dbReference type="InterPro" id="IPR033452">
    <property type="entry name" value="GH30_C"/>
</dbReference>
<reference evidence="9" key="1">
    <citation type="submission" date="2023-10" db="EMBL/GenBank/DDBJ databases">
        <title>Genome assembly of Pristionchus species.</title>
        <authorList>
            <person name="Yoshida K."/>
            <person name="Sommer R.J."/>
        </authorList>
    </citation>
    <scope>NUCLEOTIDE SEQUENCE</scope>
    <source>
        <strain evidence="9">RS5133</strain>
    </source>
</reference>
<comment type="caution">
    <text evidence="9">The sequence shown here is derived from an EMBL/GenBank/DDBJ whole genome shotgun (WGS) entry which is preliminary data.</text>
</comment>
<feature type="domain" description="Glycosyl hydrolase family 30 TIM-barrel" evidence="7">
    <location>
        <begin position="4"/>
        <end position="174"/>
    </location>
</feature>
<dbReference type="EC" id="3.2.1.45" evidence="3 6"/>
<dbReference type="Proteomes" id="UP001432322">
    <property type="component" value="Unassembled WGS sequence"/>
</dbReference>
<dbReference type="GO" id="GO:0016020">
    <property type="term" value="C:membrane"/>
    <property type="evidence" value="ECO:0007669"/>
    <property type="project" value="GOC"/>
</dbReference>
<evidence type="ECO:0000256" key="1">
    <source>
        <dbReference type="ARBA" id="ARBA00001013"/>
    </source>
</evidence>
<organism evidence="9 10">
    <name type="scientific">Pristionchus fissidentatus</name>
    <dbReference type="NCBI Taxonomy" id="1538716"/>
    <lineage>
        <taxon>Eukaryota</taxon>
        <taxon>Metazoa</taxon>
        <taxon>Ecdysozoa</taxon>
        <taxon>Nematoda</taxon>
        <taxon>Chromadorea</taxon>
        <taxon>Rhabditida</taxon>
        <taxon>Rhabditina</taxon>
        <taxon>Diplogasteromorpha</taxon>
        <taxon>Diplogasteroidea</taxon>
        <taxon>Neodiplogasteridae</taxon>
        <taxon>Pristionchus</taxon>
    </lineage>
</organism>
<evidence type="ECO:0000256" key="5">
    <source>
        <dbReference type="ARBA" id="ARBA00022801"/>
    </source>
</evidence>
<keyword evidence="6" id="KW-0326">Glycosidase</keyword>
<keyword evidence="4" id="KW-0732">Signal</keyword>
<name>A0AAV5VYH1_9BILA</name>
<evidence type="ECO:0000256" key="3">
    <source>
        <dbReference type="ARBA" id="ARBA00012658"/>
    </source>
</evidence>
<dbReference type="InterPro" id="IPR033453">
    <property type="entry name" value="Glyco_hydro_30_TIM-barrel"/>
</dbReference>
<dbReference type="PANTHER" id="PTHR11069">
    <property type="entry name" value="GLUCOSYLCERAMIDASE"/>
    <property type="match status" value="1"/>
</dbReference>
<accession>A0AAV5VYH1</accession>
<evidence type="ECO:0000256" key="4">
    <source>
        <dbReference type="ARBA" id="ARBA00022729"/>
    </source>
</evidence>
<dbReference type="Pfam" id="PF02055">
    <property type="entry name" value="Glyco_hydro_30"/>
    <property type="match status" value="1"/>
</dbReference>
<dbReference type="Gene3D" id="3.20.20.80">
    <property type="entry name" value="Glycosidases"/>
    <property type="match status" value="1"/>
</dbReference>
<dbReference type="GO" id="GO:0006680">
    <property type="term" value="P:glucosylceramide catabolic process"/>
    <property type="evidence" value="ECO:0007669"/>
    <property type="project" value="TreeGrafter"/>
</dbReference>
<protein>
    <recommendedName>
        <fullName evidence="3 6">Glucosylceramidase</fullName>
        <ecNumber evidence="3 6">3.2.1.45</ecNumber>
    </recommendedName>
</protein>
<feature type="domain" description="Glycosyl hydrolase family 30 beta sandwich" evidence="8">
    <location>
        <begin position="177"/>
        <end position="243"/>
    </location>
</feature>
<dbReference type="InterPro" id="IPR017853">
    <property type="entry name" value="GH"/>
</dbReference>
<dbReference type="FunFam" id="3.20.20.80:FF:000364">
    <property type="entry name" value="Glucosylceramidase"/>
    <property type="match status" value="1"/>
</dbReference>
<evidence type="ECO:0000313" key="9">
    <source>
        <dbReference type="EMBL" id="GMT24652.1"/>
    </source>
</evidence>
<keyword evidence="6" id="KW-0443">Lipid metabolism</keyword>
<dbReference type="InterPro" id="IPR001139">
    <property type="entry name" value="Glyco_hydro_30"/>
</dbReference>
<comment type="similarity">
    <text evidence="2 6">Belongs to the glycosyl hydrolase 30 family.</text>
</comment>
<dbReference type="SUPFAM" id="SSF51445">
    <property type="entry name" value="(Trans)glycosidases"/>
    <property type="match status" value="1"/>
</dbReference>
<dbReference type="PANTHER" id="PTHR11069:SF23">
    <property type="entry name" value="LYSOSOMAL ACID GLUCOSYLCERAMIDASE"/>
    <property type="match status" value="1"/>
</dbReference>
<comment type="catalytic activity">
    <reaction evidence="1">
        <text>a beta-D-glucosyl-(1&lt;-&gt;1')-N-acylsphing-4-enine + H2O = an N-acylsphing-4-enine + D-glucose</text>
        <dbReference type="Rhea" id="RHEA:13269"/>
        <dbReference type="ChEBI" id="CHEBI:4167"/>
        <dbReference type="ChEBI" id="CHEBI:15377"/>
        <dbReference type="ChEBI" id="CHEBI:22801"/>
        <dbReference type="ChEBI" id="CHEBI:52639"/>
        <dbReference type="EC" id="3.2.1.45"/>
    </reaction>
    <physiologicalReaction direction="left-to-right" evidence="1">
        <dbReference type="Rhea" id="RHEA:13270"/>
    </physiologicalReaction>
</comment>
<sequence length="246" mass="27614">MEANFLVNQLGPALKNNSLTKDLKIFSMTDQRGALPNWINTMFSSPSARNFSDGISVHWYEDDFKSADLLTQTHEKYPEQIIIASEASNGFMDSHQIRMRPGDYGRAEKYVHSVIEDLNNFVGGWIDWNLALDMAGGPTWVDNVLDSTILVDSRADEFLKQPSYYALAHFSKFLKPGSRRVKMEAISGLAKNVEMLGAVGVDGNKVVVVMNKDKKETVHVSIADKTRLDVINLDLSPRSFVTIVWK</sequence>
<evidence type="ECO:0000256" key="6">
    <source>
        <dbReference type="RuleBase" id="RU361188"/>
    </source>
</evidence>
<evidence type="ECO:0000256" key="2">
    <source>
        <dbReference type="ARBA" id="ARBA00005382"/>
    </source>
</evidence>
<proteinExistence type="inferred from homology"/>
<gene>
    <name evidence="9" type="ORF">PFISCL1PPCAC_15949</name>
</gene>
<dbReference type="GO" id="GO:0004348">
    <property type="term" value="F:glucosylceramidase activity"/>
    <property type="evidence" value="ECO:0007669"/>
    <property type="project" value="UniProtKB-EC"/>
</dbReference>
<keyword evidence="10" id="KW-1185">Reference proteome</keyword>
<evidence type="ECO:0000259" key="7">
    <source>
        <dbReference type="Pfam" id="PF02055"/>
    </source>
</evidence>
<dbReference type="AlphaFoldDB" id="A0AAV5VYH1"/>
<dbReference type="Pfam" id="PF17189">
    <property type="entry name" value="Glyco_hydro_30C"/>
    <property type="match status" value="1"/>
</dbReference>
<evidence type="ECO:0000259" key="8">
    <source>
        <dbReference type="Pfam" id="PF17189"/>
    </source>
</evidence>
<keyword evidence="6" id="KW-0746">Sphingolipid metabolism</keyword>
<dbReference type="EMBL" id="BTSY01000004">
    <property type="protein sequence ID" value="GMT24652.1"/>
    <property type="molecule type" value="Genomic_DNA"/>
</dbReference>
<keyword evidence="5 6" id="KW-0378">Hydrolase</keyword>